<dbReference type="Proteomes" id="UP000887013">
    <property type="component" value="Unassembled WGS sequence"/>
</dbReference>
<dbReference type="AlphaFoldDB" id="A0A8X6U858"/>
<evidence type="ECO:0000313" key="1">
    <source>
        <dbReference type="EMBL" id="GFT88078.1"/>
    </source>
</evidence>
<gene>
    <name evidence="1" type="ORF">NPIL_405891</name>
</gene>
<protein>
    <submittedName>
        <fullName evidence="1">Uncharacterized protein</fullName>
    </submittedName>
</protein>
<sequence>MESIFSFKALMTLFTSCDNRRHADNSSRGTVIGFIGAIRGLLHKSQLVMSLDMDTLWRYITAPNALEEASEKPHKIMDVTLSCKMNLGILINSRSGKDVIRVFHCSAMSGGNFSY</sequence>
<comment type="caution">
    <text evidence="1">The sequence shown here is derived from an EMBL/GenBank/DDBJ whole genome shotgun (WGS) entry which is preliminary data.</text>
</comment>
<name>A0A8X6U858_NEPPI</name>
<proteinExistence type="predicted"/>
<dbReference type="EMBL" id="BMAW01120191">
    <property type="protein sequence ID" value="GFT88078.1"/>
    <property type="molecule type" value="Genomic_DNA"/>
</dbReference>
<keyword evidence="2" id="KW-1185">Reference proteome</keyword>
<accession>A0A8X6U858</accession>
<reference evidence="1" key="1">
    <citation type="submission" date="2020-08" db="EMBL/GenBank/DDBJ databases">
        <title>Multicomponent nature underlies the extraordinary mechanical properties of spider dragline silk.</title>
        <authorList>
            <person name="Kono N."/>
            <person name="Nakamura H."/>
            <person name="Mori M."/>
            <person name="Yoshida Y."/>
            <person name="Ohtoshi R."/>
            <person name="Malay A.D."/>
            <person name="Moran D.A.P."/>
            <person name="Tomita M."/>
            <person name="Numata K."/>
            <person name="Arakawa K."/>
        </authorList>
    </citation>
    <scope>NUCLEOTIDE SEQUENCE</scope>
</reference>
<evidence type="ECO:0000313" key="2">
    <source>
        <dbReference type="Proteomes" id="UP000887013"/>
    </source>
</evidence>
<organism evidence="1 2">
    <name type="scientific">Nephila pilipes</name>
    <name type="common">Giant wood spider</name>
    <name type="synonym">Nephila maculata</name>
    <dbReference type="NCBI Taxonomy" id="299642"/>
    <lineage>
        <taxon>Eukaryota</taxon>
        <taxon>Metazoa</taxon>
        <taxon>Ecdysozoa</taxon>
        <taxon>Arthropoda</taxon>
        <taxon>Chelicerata</taxon>
        <taxon>Arachnida</taxon>
        <taxon>Araneae</taxon>
        <taxon>Araneomorphae</taxon>
        <taxon>Entelegynae</taxon>
        <taxon>Araneoidea</taxon>
        <taxon>Nephilidae</taxon>
        <taxon>Nephila</taxon>
    </lineage>
</organism>